<comment type="caution">
    <text evidence="3">The sequence shown here is derived from an EMBL/GenBank/DDBJ whole genome shotgun (WGS) entry which is preliminary data.</text>
</comment>
<dbReference type="InterPro" id="IPR010982">
    <property type="entry name" value="Lambda_DNA-bd_dom_sf"/>
</dbReference>
<dbReference type="Pfam" id="PF13560">
    <property type="entry name" value="HTH_31"/>
    <property type="match status" value="1"/>
</dbReference>
<protein>
    <recommendedName>
        <fullName evidence="2">HTH cro/C1-type domain-containing protein</fullName>
    </recommendedName>
</protein>
<dbReference type="SUPFAM" id="SSF47413">
    <property type="entry name" value="lambda repressor-like DNA-binding domains"/>
    <property type="match status" value="2"/>
</dbReference>
<name>A0A918EWF5_9ACTN</name>
<evidence type="ECO:0000259" key="2">
    <source>
        <dbReference type="PROSITE" id="PS50943"/>
    </source>
</evidence>
<dbReference type="RefSeq" id="WP_189219298.1">
    <property type="nucleotide sequence ID" value="NZ_BMQK01000014.1"/>
</dbReference>
<sequence>MNTEASAVAQLAGELRRLQIRAGGPSLRRLAQTTHYSPSTLSRYFSGRQFPSLEVTRRLAGALEADDRSLDHLEGLWHEAAGQRTRSRAARSRGRGPGSTGRGRTSPDTIETPEDLAGALRNELEGRSVRQLAADTGLARTTVHEAVNGRRIPSVHTVTALARAAGLNPEPWIRAVDKVRHRAARTGRPSRPVRESAVPGQRTEGSQGRSPADVAALAARYEREGDPAKARQVLRDAARTHSSDAMADIAQALLALRAEAKGDALHEATWLRLHTHRFTAAVSQLGEEPAAIRLGGVYALAGLADGAPNRALRQTCIDVLCAYLRLPAVPVTDLPPGDTAARHTHLAAREVRHTIMRLIRDHLRLPAEHPHSWQRYDLDFTSATFDTGDFRGAVFGGGAVRFDNVCFSGGTFRFDGAVFSGGTVSFEGARFTGGTVSFDGAVFGGGTVGFDRAEFAGGTVDLSRARGAVPAGLPPGASPPAGLRLPDAWHERAS</sequence>
<dbReference type="Pfam" id="PF01381">
    <property type="entry name" value="HTH_3"/>
    <property type="match status" value="1"/>
</dbReference>
<reference evidence="3" key="2">
    <citation type="submission" date="2020-09" db="EMBL/GenBank/DDBJ databases">
        <authorList>
            <person name="Sun Q."/>
            <person name="Ohkuma M."/>
        </authorList>
    </citation>
    <scope>NUCLEOTIDE SEQUENCE</scope>
    <source>
        <strain evidence="3">JCM 3131</strain>
    </source>
</reference>
<reference evidence="3" key="1">
    <citation type="journal article" date="2014" name="Int. J. Syst. Evol. Microbiol.">
        <title>Complete genome sequence of Corynebacterium casei LMG S-19264T (=DSM 44701T), isolated from a smear-ripened cheese.</title>
        <authorList>
            <consortium name="US DOE Joint Genome Institute (JGI-PGF)"/>
            <person name="Walter F."/>
            <person name="Albersmeier A."/>
            <person name="Kalinowski J."/>
            <person name="Ruckert C."/>
        </authorList>
    </citation>
    <scope>NUCLEOTIDE SEQUENCE</scope>
    <source>
        <strain evidence="3">JCM 3131</strain>
    </source>
</reference>
<evidence type="ECO:0000256" key="1">
    <source>
        <dbReference type="SAM" id="MobiDB-lite"/>
    </source>
</evidence>
<dbReference type="EMBL" id="BMQK01000014">
    <property type="protein sequence ID" value="GGQ76000.1"/>
    <property type="molecule type" value="Genomic_DNA"/>
</dbReference>
<evidence type="ECO:0000313" key="3">
    <source>
        <dbReference type="EMBL" id="GGQ76000.1"/>
    </source>
</evidence>
<keyword evidence="4" id="KW-1185">Reference proteome</keyword>
<dbReference type="PROSITE" id="PS50943">
    <property type="entry name" value="HTH_CROC1"/>
    <property type="match status" value="2"/>
</dbReference>
<feature type="region of interest" description="Disordered" evidence="1">
    <location>
        <begin position="183"/>
        <end position="211"/>
    </location>
</feature>
<dbReference type="AlphaFoldDB" id="A0A918EWF5"/>
<dbReference type="SMART" id="SM00530">
    <property type="entry name" value="HTH_XRE"/>
    <property type="match status" value="2"/>
</dbReference>
<dbReference type="Proteomes" id="UP000620156">
    <property type="component" value="Unassembled WGS sequence"/>
</dbReference>
<feature type="region of interest" description="Disordered" evidence="1">
    <location>
        <begin position="79"/>
        <end position="112"/>
    </location>
</feature>
<dbReference type="GO" id="GO:0003677">
    <property type="term" value="F:DNA binding"/>
    <property type="evidence" value="ECO:0007669"/>
    <property type="project" value="InterPro"/>
</dbReference>
<proteinExistence type="predicted"/>
<dbReference type="CDD" id="cd00093">
    <property type="entry name" value="HTH_XRE"/>
    <property type="match status" value="2"/>
</dbReference>
<evidence type="ECO:0000313" key="4">
    <source>
        <dbReference type="Proteomes" id="UP000620156"/>
    </source>
</evidence>
<dbReference type="CDD" id="cd02795">
    <property type="entry name" value="CBM6-CBM35-CBM36_like"/>
    <property type="match status" value="1"/>
</dbReference>
<feature type="compositionally biased region" description="Basic residues" evidence="1">
    <location>
        <begin position="85"/>
        <end position="94"/>
    </location>
</feature>
<dbReference type="Gene3D" id="2.160.20.80">
    <property type="entry name" value="E3 ubiquitin-protein ligase SopA"/>
    <property type="match status" value="1"/>
</dbReference>
<dbReference type="InterPro" id="IPR001387">
    <property type="entry name" value="Cro/C1-type_HTH"/>
</dbReference>
<gene>
    <name evidence="3" type="ORF">GCM10010145_52180</name>
</gene>
<organism evidence="3 4">
    <name type="scientific">Streptomyces ruber</name>
    <dbReference type="NCBI Taxonomy" id="83378"/>
    <lineage>
        <taxon>Bacteria</taxon>
        <taxon>Bacillati</taxon>
        <taxon>Actinomycetota</taxon>
        <taxon>Actinomycetes</taxon>
        <taxon>Kitasatosporales</taxon>
        <taxon>Streptomycetaceae</taxon>
        <taxon>Streptomyces</taxon>
    </lineage>
</organism>
<feature type="domain" description="HTH cro/C1-type" evidence="2">
    <location>
        <begin position="119"/>
        <end position="172"/>
    </location>
</feature>
<dbReference type="Gene3D" id="1.10.260.40">
    <property type="entry name" value="lambda repressor-like DNA-binding domains"/>
    <property type="match status" value="2"/>
</dbReference>
<accession>A0A918EWF5</accession>
<feature type="domain" description="HTH cro/C1-type" evidence="2">
    <location>
        <begin position="26"/>
        <end position="70"/>
    </location>
</feature>